<name>A0ABT1CYC0_9PROT</name>
<reference evidence="2 3" key="1">
    <citation type="submission" date="2021-12" db="EMBL/GenBank/DDBJ databases">
        <title>Siccirubricoccus leaddurans sp. nov., a high concentration Zn2+ tolerance bacterium.</title>
        <authorList>
            <person name="Cao Y."/>
        </authorList>
    </citation>
    <scope>NUCLEOTIDE SEQUENCE [LARGE SCALE GENOMIC DNA]</scope>
    <source>
        <strain evidence="2 3">KC 17139</strain>
    </source>
</reference>
<proteinExistence type="predicted"/>
<evidence type="ECO:0000256" key="1">
    <source>
        <dbReference type="SAM" id="MobiDB-lite"/>
    </source>
</evidence>
<dbReference type="RefSeq" id="WP_252951245.1">
    <property type="nucleotide sequence ID" value="NZ_JAFIRR010000005.1"/>
</dbReference>
<keyword evidence="3" id="KW-1185">Reference proteome</keyword>
<evidence type="ECO:0000313" key="3">
    <source>
        <dbReference type="Proteomes" id="UP001523392"/>
    </source>
</evidence>
<organism evidence="2 3">
    <name type="scientific">Siccirubricoccus soli</name>
    <dbReference type="NCBI Taxonomy" id="2899147"/>
    <lineage>
        <taxon>Bacteria</taxon>
        <taxon>Pseudomonadati</taxon>
        <taxon>Pseudomonadota</taxon>
        <taxon>Alphaproteobacteria</taxon>
        <taxon>Acetobacterales</taxon>
        <taxon>Roseomonadaceae</taxon>
        <taxon>Siccirubricoccus</taxon>
    </lineage>
</organism>
<dbReference type="Proteomes" id="UP001523392">
    <property type="component" value="Unassembled WGS sequence"/>
</dbReference>
<sequence>MNTAHEIAAVTGHKKLSEVELYTRAAEQAKMAVAGMNKIGAGSVNPGPVKLSTQRKKRGQKPLSQDGW</sequence>
<protein>
    <recommendedName>
        <fullName evidence="4">Integrase</fullName>
    </recommendedName>
</protein>
<comment type="caution">
    <text evidence="2">The sequence shown here is derived from an EMBL/GenBank/DDBJ whole genome shotgun (WGS) entry which is preliminary data.</text>
</comment>
<accession>A0ABT1CYC0</accession>
<evidence type="ECO:0000313" key="2">
    <source>
        <dbReference type="EMBL" id="MCO6414654.1"/>
    </source>
</evidence>
<dbReference type="EMBL" id="JAFIRR010000005">
    <property type="protein sequence ID" value="MCO6414654.1"/>
    <property type="molecule type" value="Genomic_DNA"/>
</dbReference>
<gene>
    <name evidence="2" type="ORF">JYK14_00465</name>
</gene>
<evidence type="ECO:0008006" key="4">
    <source>
        <dbReference type="Google" id="ProtNLM"/>
    </source>
</evidence>
<feature type="region of interest" description="Disordered" evidence="1">
    <location>
        <begin position="39"/>
        <end position="68"/>
    </location>
</feature>